<evidence type="ECO:0000256" key="5">
    <source>
        <dbReference type="HAMAP-Rule" id="MF_00844"/>
    </source>
</evidence>
<dbReference type="FunFam" id="2.30.310.10:FF:000004">
    <property type="entry name" value="Fibronectin-binding protein A"/>
    <property type="match status" value="1"/>
</dbReference>
<dbReference type="RefSeq" id="WP_368654757.1">
    <property type="nucleotide sequence ID" value="NZ_CP162599.1"/>
</dbReference>
<dbReference type="AlphaFoldDB" id="A0AB39HU79"/>
<dbReference type="InterPro" id="IPR008532">
    <property type="entry name" value="NFACT_RNA-bd"/>
</dbReference>
<sequence>MPFDGIVTKAAVTELNENIISGRISKIYQPTTSEIVLAIRSNRKTYNLVISTHPSYARFHLTNEKYINPQEAPMFCMVLRKHLAGSVIEDIEQKGLERIITFKLRSVDEIGDTAIKYLVLELMGRHSNLLLLNEDKTHIIDSMKHISPSQNRYRSILPGQPYTEAPAQEKLHLLEVTGEDIVKKIDFNAGKLDQQLVNVAEGISPFIAREVIHRMGFRNSKAFIEKTNEFIEDIKENQFSPAIYVNEKEDFHVIAMESLQASETFASTNEMLDQFYSGKAERDRVKQQAKDLYRFIKNELDKNIRKQKIHERTLDKAKNAAQLQRLGELLTAHMHLIKPGEESVTVVDYYDPEQKEVTISLQPNKSPSENAQIFFTKYRKLQNSQKIVQKEIEKTEAEITYLEQLLQQIDVARVEDIEEIREELREEGYLRKQKRKKKIKLTKPLPEEYISTNGIPILVGKNNKQNDYLTNRVAHRNDIWLHTKDIPGSHVVIKSDQPDEQTLEEAAQLAAFFSKAQQSSSVPVDYTLVRHVKKPNGAKPGFVTYDNQKTIFVTPSPTVVKERKVK</sequence>
<comment type="subunit">
    <text evidence="5">Associates with stalled 50S ribosomal subunits. Binds to RqcP.</text>
</comment>
<evidence type="ECO:0000313" key="7">
    <source>
        <dbReference type="EMBL" id="XDK34080.1"/>
    </source>
</evidence>
<proteinExistence type="inferred from homology"/>
<protein>
    <recommendedName>
        <fullName evidence="5">Rqc2 homolog RqcH</fullName>
        <shortName evidence="5">RqcH</shortName>
    </recommendedName>
</protein>
<dbReference type="HAMAP" id="MF_00844_B">
    <property type="entry name" value="RqcH_B"/>
    <property type="match status" value="1"/>
</dbReference>
<evidence type="ECO:0000256" key="4">
    <source>
        <dbReference type="ARBA" id="ARBA00022917"/>
    </source>
</evidence>
<dbReference type="EMBL" id="CP162599">
    <property type="protein sequence ID" value="XDK34080.1"/>
    <property type="molecule type" value="Genomic_DNA"/>
</dbReference>
<dbReference type="InterPro" id="IPR051608">
    <property type="entry name" value="RQC_Subunit_NEMF"/>
</dbReference>
<evidence type="ECO:0000256" key="2">
    <source>
        <dbReference type="ARBA" id="ARBA00022730"/>
    </source>
</evidence>
<keyword evidence="2 5" id="KW-0699">rRNA-binding</keyword>
<dbReference type="PANTHER" id="PTHR15239:SF6">
    <property type="entry name" value="RIBOSOME QUALITY CONTROL COMPLEX SUBUNIT NEMF"/>
    <property type="match status" value="1"/>
</dbReference>
<dbReference type="Gene3D" id="1.10.8.50">
    <property type="match status" value="1"/>
</dbReference>
<reference evidence="7" key="1">
    <citation type="submission" date="2024-07" db="EMBL/GenBank/DDBJ databases">
        <title>Halotolerant mesophilic bacterium Ornithinibacillus sp. 4-3, sp. nov., isolated from soil.</title>
        <authorList>
            <person name="Sidarenka A.V."/>
            <person name="Guliayeva D.E."/>
            <person name="Leanovich S.I."/>
            <person name="Hileuskaya K.S."/>
            <person name="Akhremchuk A.E."/>
            <person name="Sikolenko M.A."/>
            <person name="Valentovich L.N."/>
        </authorList>
    </citation>
    <scope>NUCLEOTIDE SEQUENCE</scope>
    <source>
        <strain evidence="7">4-3</strain>
    </source>
</reference>
<comment type="similarity">
    <text evidence="5">Belongs to the NEMF family.</text>
</comment>
<dbReference type="InterPro" id="IPR043682">
    <property type="entry name" value="RqcH_bacterial"/>
</dbReference>
<evidence type="ECO:0000259" key="6">
    <source>
        <dbReference type="Pfam" id="PF05670"/>
    </source>
</evidence>
<dbReference type="GO" id="GO:0000049">
    <property type="term" value="F:tRNA binding"/>
    <property type="evidence" value="ECO:0007669"/>
    <property type="project" value="UniProtKB-UniRule"/>
</dbReference>
<dbReference type="Pfam" id="PF05833">
    <property type="entry name" value="NFACT_N"/>
    <property type="match status" value="1"/>
</dbReference>
<dbReference type="PANTHER" id="PTHR15239">
    <property type="entry name" value="NUCLEAR EXPORT MEDIATOR FACTOR NEMF"/>
    <property type="match status" value="1"/>
</dbReference>
<dbReference type="Pfam" id="PF05670">
    <property type="entry name" value="NFACT-R_1"/>
    <property type="match status" value="1"/>
</dbReference>
<dbReference type="GO" id="GO:0072344">
    <property type="term" value="P:rescue of stalled ribosome"/>
    <property type="evidence" value="ECO:0007669"/>
    <property type="project" value="UniProtKB-UniRule"/>
</dbReference>
<comment type="function">
    <text evidence="5">Key component of the ribosome quality control system (RQC), a ribosome-associated complex that mediates the extraction of incompletely synthesized nascent chains from stalled ribosomes and their subsequent degradation. RqcH recruits Ala-charged tRNA, and with RqcP directs the elongation of stalled nascent chains on 50S ribosomal subunits, leading to non-templated C-terminal alanine extensions (Ala tail). The Ala tail promotes nascent chain degradation. May add between 1 and at least 8 Ala residues. Binds to stalled 50S ribosomal subunits.</text>
</comment>
<evidence type="ECO:0000256" key="1">
    <source>
        <dbReference type="ARBA" id="ARBA00022555"/>
    </source>
</evidence>
<feature type="domain" description="NFACT RNA-binding" evidence="6">
    <location>
        <begin position="449"/>
        <end position="537"/>
    </location>
</feature>
<keyword evidence="4 5" id="KW-0648">Protein biosynthesis</keyword>
<dbReference type="Gene3D" id="2.30.310.10">
    <property type="entry name" value="ibrinogen binding protein from staphylococcus aureus domain"/>
    <property type="match status" value="1"/>
</dbReference>
<name>A0AB39HU79_9BACI</name>
<keyword evidence="1 5" id="KW-0820">tRNA-binding</keyword>
<dbReference type="GO" id="GO:0043023">
    <property type="term" value="F:ribosomal large subunit binding"/>
    <property type="evidence" value="ECO:0007669"/>
    <property type="project" value="UniProtKB-UniRule"/>
</dbReference>
<organism evidence="7">
    <name type="scientific">Ornithinibacillus sp. 4-3</name>
    <dbReference type="NCBI Taxonomy" id="3231488"/>
    <lineage>
        <taxon>Bacteria</taxon>
        <taxon>Bacillati</taxon>
        <taxon>Bacillota</taxon>
        <taxon>Bacilli</taxon>
        <taxon>Bacillales</taxon>
        <taxon>Bacillaceae</taxon>
        <taxon>Ornithinibacillus</taxon>
    </lineage>
</organism>
<accession>A0AB39HU79</accession>
<keyword evidence="3 5" id="KW-0694">RNA-binding</keyword>
<dbReference type="GO" id="GO:1990112">
    <property type="term" value="C:RQC complex"/>
    <property type="evidence" value="ECO:0007669"/>
    <property type="project" value="TreeGrafter"/>
</dbReference>
<gene>
    <name evidence="5" type="primary">rqcH</name>
    <name evidence="7" type="ORF">AB4Y30_06955</name>
</gene>
<evidence type="ECO:0000256" key="3">
    <source>
        <dbReference type="ARBA" id="ARBA00022884"/>
    </source>
</evidence>
<dbReference type="GO" id="GO:0019843">
    <property type="term" value="F:rRNA binding"/>
    <property type="evidence" value="ECO:0007669"/>
    <property type="project" value="UniProtKB-UniRule"/>
</dbReference>
<dbReference type="Gene3D" id="3.40.970.40">
    <property type="entry name" value="fibrinogen binding protein from staphylococcus aureus domain like"/>
    <property type="match status" value="1"/>
</dbReference>